<accession>A0ABR4BRF0</accession>
<name>A0ABR4BRF0_9LECA</name>
<dbReference type="EMBL" id="JBHFEH010000001">
    <property type="protein sequence ID" value="KAL2058898.1"/>
    <property type="molecule type" value="Genomic_DNA"/>
</dbReference>
<dbReference type="SUPFAM" id="SSF48264">
    <property type="entry name" value="Cytochrome P450"/>
    <property type="match status" value="1"/>
</dbReference>
<dbReference type="PANTHER" id="PTHR24305">
    <property type="entry name" value="CYTOCHROME P450"/>
    <property type="match status" value="1"/>
</dbReference>
<comment type="caution">
    <text evidence="2">The sequence shown here is derived from an EMBL/GenBank/DDBJ whole genome shotgun (WGS) entry which is preliminary data.</text>
</comment>
<reference evidence="2 3" key="1">
    <citation type="submission" date="2024-09" db="EMBL/GenBank/DDBJ databases">
        <title>Rethinking Asexuality: The Enigmatic Case of Functional Sexual Genes in Lepraria (Stereocaulaceae).</title>
        <authorList>
            <person name="Doellman M."/>
            <person name="Sun Y."/>
            <person name="Barcenas-Pena A."/>
            <person name="Lumbsch H.T."/>
            <person name="Grewe F."/>
        </authorList>
    </citation>
    <scope>NUCLEOTIDE SEQUENCE [LARGE SCALE GENOMIC DNA]</scope>
    <source>
        <strain evidence="2 3">Grewe 0041</strain>
    </source>
</reference>
<keyword evidence="1" id="KW-0175">Coiled coil</keyword>
<sequence length="102" mass="12131">MYFLRKHPQALEKLREEVEELKARSTNKTIAEKEAQGCSYLQAVIKETLHLFPAIGLNLLRVFLKGGPTLAGRFFPRRHHRWYQQLGCSRQSLRLWSRRRRL</sequence>
<feature type="coiled-coil region" evidence="1">
    <location>
        <begin position="4"/>
        <end position="31"/>
    </location>
</feature>
<evidence type="ECO:0000256" key="1">
    <source>
        <dbReference type="SAM" id="Coils"/>
    </source>
</evidence>
<evidence type="ECO:0000313" key="2">
    <source>
        <dbReference type="EMBL" id="KAL2058898.1"/>
    </source>
</evidence>
<proteinExistence type="predicted"/>
<dbReference type="Proteomes" id="UP001590951">
    <property type="component" value="Unassembled WGS sequence"/>
</dbReference>
<protein>
    <submittedName>
        <fullName evidence="2">Uncharacterized protein</fullName>
    </submittedName>
</protein>
<dbReference type="Pfam" id="PF00067">
    <property type="entry name" value="p450"/>
    <property type="match status" value="1"/>
</dbReference>
<dbReference type="InterPro" id="IPR050121">
    <property type="entry name" value="Cytochrome_P450_monoxygenase"/>
</dbReference>
<dbReference type="InterPro" id="IPR036396">
    <property type="entry name" value="Cyt_P450_sf"/>
</dbReference>
<dbReference type="Gene3D" id="1.10.630.10">
    <property type="entry name" value="Cytochrome P450"/>
    <property type="match status" value="1"/>
</dbReference>
<keyword evidence="3" id="KW-1185">Reference proteome</keyword>
<gene>
    <name evidence="2" type="ORF">ABVK25_000190</name>
</gene>
<dbReference type="InterPro" id="IPR001128">
    <property type="entry name" value="Cyt_P450"/>
</dbReference>
<dbReference type="PANTHER" id="PTHR24305:SF190">
    <property type="entry name" value="P450, PUTATIVE (EUROFUNG)-RELATED"/>
    <property type="match status" value="1"/>
</dbReference>
<organism evidence="2 3">
    <name type="scientific">Lepraria finkii</name>
    <dbReference type="NCBI Taxonomy" id="1340010"/>
    <lineage>
        <taxon>Eukaryota</taxon>
        <taxon>Fungi</taxon>
        <taxon>Dikarya</taxon>
        <taxon>Ascomycota</taxon>
        <taxon>Pezizomycotina</taxon>
        <taxon>Lecanoromycetes</taxon>
        <taxon>OSLEUM clade</taxon>
        <taxon>Lecanoromycetidae</taxon>
        <taxon>Lecanorales</taxon>
        <taxon>Lecanorineae</taxon>
        <taxon>Stereocaulaceae</taxon>
        <taxon>Lepraria</taxon>
    </lineage>
</organism>
<evidence type="ECO:0000313" key="3">
    <source>
        <dbReference type="Proteomes" id="UP001590951"/>
    </source>
</evidence>